<protein>
    <submittedName>
        <fullName evidence="1">Uncharacterized protein</fullName>
    </submittedName>
</protein>
<dbReference type="AlphaFoldDB" id="A0A7I9UY98"/>
<evidence type="ECO:0000313" key="2">
    <source>
        <dbReference type="Proteomes" id="UP000444980"/>
    </source>
</evidence>
<sequence>MSAAAGSVAGLRIAVEFPGDPREWVELTPDAPGQTERFRAPTLRDAAARTARSTHASFVDLDVFLAESVPDAFAGLAARRPGWSPGTRTESLVHAGTPSTLAGLLFDIWTARVADGVVLRSDDPLALSRQIVGDVLPLLSARGLPAQTRSTAVA</sequence>
<gene>
    <name evidence="1" type="ORF">nbrc107697_18190</name>
</gene>
<name>A0A7I9UY98_9ACTN</name>
<dbReference type="EMBL" id="BJOU01000001">
    <property type="protein sequence ID" value="GED97780.1"/>
    <property type="molecule type" value="Genomic_DNA"/>
</dbReference>
<dbReference type="GO" id="GO:0016705">
    <property type="term" value="F:oxidoreductase activity, acting on paired donors, with incorporation or reduction of molecular oxygen"/>
    <property type="evidence" value="ECO:0007669"/>
    <property type="project" value="InterPro"/>
</dbReference>
<reference evidence="2" key="1">
    <citation type="submission" date="2019-06" db="EMBL/GenBank/DDBJ databases">
        <title>Gordonia isolated from sludge of a wastewater treatment plant.</title>
        <authorList>
            <person name="Tamura T."/>
            <person name="Aoyama K."/>
            <person name="Kang Y."/>
            <person name="Saito S."/>
            <person name="Akiyama N."/>
            <person name="Yazawa K."/>
            <person name="Gonoi T."/>
            <person name="Mikami Y."/>
        </authorList>
    </citation>
    <scope>NUCLEOTIDE SEQUENCE [LARGE SCALE GENOMIC DNA]</scope>
    <source>
        <strain evidence="2">NBRC 107697</strain>
    </source>
</reference>
<keyword evidence="2" id="KW-1185">Reference proteome</keyword>
<dbReference type="RefSeq" id="WP_161927063.1">
    <property type="nucleotide sequence ID" value="NZ_BJOU01000001.1"/>
</dbReference>
<comment type="caution">
    <text evidence="1">The sequence shown here is derived from an EMBL/GenBank/DDBJ whole genome shotgun (WGS) entry which is preliminary data.</text>
</comment>
<evidence type="ECO:0000313" key="1">
    <source>
        <dbReference type="EMBL" id="GED97780.1"/>
    </source>
</evidence>
<dbReference type="OrthoDB" id="4376805at2"/>
<dbReference type="Proteomes" id="UP000444980">
    <property type="component" value="Unassembled WGS sequence"/>
</dbReference>
<organism evidence="1 2">
    <name type="scientific">Gordonia crocea</name>
    <dbReference type="NCBI Taxonomy" id="589162"/>
    <lineage>
        <taxon>Bacteria</taxon>
        <taxon>Bacillati</taxon>
        <taxon>Actinomycetota</taxon>
        <taxon>Actinomycetes</taxon>
        <taxon>Mycobacteriales</taxon>
        <taxon>Gordoniaceae</taxon>
        <taxon>Gordonia</taxon>
    </lineage>
</organism>
<dbReference type="Gene3D" id="3.20.20.30">
    <property type="entry name" value="Luciferase-like domain"/>
    <property type="match status" value="1"/>
</dbReference>
<dbReference type="SUPFAM" id="SSF51679">
    <property type="entry name" value="Bacterial luciferase-like"/>
    <property type="match status" value="1"/>
</dbReference>
<proteinExistence type="predicted"/>
<accession>A0A7I9UY98</accession>
<dbReference type="InterPro" id="IPR036661">
    <property type="entry name" value="Luciferase-like_sf"/>
</dbReference>